<dbReference type="RefSeq" id="WP_186638616.1">
    <property type="nucleotide sequence ID" value="NZ_JACOAF010000030.1"/>
</dbReference>
<evidence type="ECO:0000313" key="2">
    <source>
        <dbReference type="Proteomes" id="UP000659698"/>
    </source>
</evidence>
<protein>
    <recommendedName>
        <fullName evidence="3">Transposase</fullName>
    </recommendedName>
</protein>
<comment type="caution">
    <text evidence="1">The sequence shown here is derived from an EMBL/GenBank/DDBJ whole genome shotgun (WGS) entry which is preliminary data.</text>
</comment>
<gene>
    <name evidence="1" type="ORF">H7U12_13050</name>
</gene>
<dbReference type="Proteomes" id="UP000659698">
    <property type="component" value="Unassembled WGS sequence"/>
</dbReference>
<reference evidence="1 2" key="1">
    <citation type="journal article" date="2019" name="Int. J. Syst. Evol. Microbiol.">
        <title>Rufibacter sediminis sp. nov., isolated from freshwater lake sediment.</title>
        <authorList>
            <person name="Qu J.H."/>
            <person name="Zhang L.J."/>
            <person name="Fu Y.H."/>
            <person name="Li H.F."/>
        </authorList>
    </citation>
    <scope>NUCLEOTIDE SEQUENCE [LARGE SCALE GENOMIC DNA]</scope>
    <source>
        <strain evidence="1 2">H-1</strain>
    </source>
</reference>
<proteinExistence type="predicted"/>
<evidence type="ECO:0000313" key="1">
    <source>
        <dbReference type="EMBL" id="MBC3540614.1"/>
    </source>
</evidence>
<name>A0ABR6VTZ1_9BACT</name>
<accession>A0ABR6VTZ1</accession>
<keyword evidence="2" id="KW-1185">Reference proteome</keyword>
<sequence length="116" mass="13983">MARPKKFFDKKTARLPEMRCTPELKSLLHYIKKQRGFVSLVDMWAMDYQGEKPEEVRPTPEHEAYIKGIEELRKIRVLCEQAPEHLREHLFYGIAQMAKYTMEKIDDYKRKSPQRR</sequence>
<organism evidence="1 2">
    <name type="scientific">Rufibacter sediminis</name>
    <dbReference type="NCBI Taxonomy" id="2762756"/>
    <lineage>
        <taxon>Bacteria</taxon>
        <taxon>Pseudomonadati</taxon>
        <taxon>Bacteroidota</taxon>
        <taxon>Cytophagia</taxon>
        <taxon>Cytophagales</taxon>
        <taxon>Hymenobacteraceae</taxon>
        <taxon>Rufibacter</taxon>
    </lineage>
</organism>
<evidence type="ECO:0008006" key="3">
    <source>
        <dbReference type="Google" id="ProtNLM"/>
    </source>
</evidence>
<dbReference type="EMBL" id="JACOAF010000030">
    <property type="protein sequence ID" value="MBC3540614.1"/>
    <property type="molecule type" value="Genomic_DNA"/>
</dbReference>